<protein>
    <submittedName>
        <fullName evidence="1">Uncharacterized protein</fullName>
    </submittedName>
</protein>
<evidence type="ECO:0000313" key="1">
    <source>
        <dbReference type="EMBL" id="KAK2155859.1"/>
    </source>
</evidence>
<reference evidence="1" key="1">
    <citation type="journal article" date="2023" name="Mol. Biol. Evol.">
        <title>Third-Generation Sequencing Reveals the Adaptive Role of the Epigenome in Three Deep-Sea Polychaetes.</title>
        <authorList>
            <person name="Perez M."/>
            <person name="Aroh O."/>
            <person name="Sun Y."/>
            <person name="Lan Y."/>
            <person name="Juniper S.K."/>
            <person name="Young C.R."/>
            <person name="Angers B."/>
            <person name="Qian P.Y."/>
        </authorList>
    </citation>
    <scope>NUCLEOTIDE SEQUENCE</scope>
    <source>
        <strain evidence="1">P08H-3</strain>
    </source>
</reference>
<proteinExistence type="predicted"/>
<dbReference type="Proteomes" id="UP001208570">
    <property type="component" value="Unassembled WGS sequence"/>
</dbReference>
<accession>A0AAD9N6D9</accession>
<organism evidence="1 2">
    <name type="scientific">Paralvinella palmiformis</name>
    <dbReference type="NCBI Taxonomy" id="53620"/>
    <lineage>
        <taxon>Eukaryota</taxon>
        <taxon>Metazoa</taxon>
        <taxon>Spiralia</taxon>
        <taxon>Lophotrochozoa</taxon>
        <taxon>Annelida</taxon>
        <taxon>Polychaeta</taxon>
        <taxon>Sedentaria</taxon>
        <taxon>Canalipalpata</taxon>
        <taxon>Terebellida</taxon>
        <taxon>Terebelliformia</taxon>
        <taxon>Alvinellidae</taxon>
        <taxon>Paralvinella</taxon>
    </lineage>
</organism>
<evidence type="ECO:0000313" key="2">
    <source>
        <dbReference type="Proteomes" id="UP001208570"/>
    </source>
</evidence>
<comment type="caution">
    <text evidence="1">The sequence shown here is derived from an EMBL/GenBank/DDBJ whole genome shotgun (WGS) entry which is preliminary data.</text>
</comment>
<sequence>MFLIWRCSYFDYLHVAICSLFSDLNIFFIYRCADLLYTRMSEPYIQESVYSLYTAVSGRFSTAVSVFLICRSQRVPHLLMSTCSIAISLLPVRG</sequence>
<gene>
    <name evidence="1" type="ORF">LSH36_229g04058</name>
</gene>
<dbReference type="AlphaFoldDB" id="A0AAD9N6D9"/>
<dbReference type="EMBL" id="JAODUP010000229">
    <property type="protein sequence ID" value="KAK2155859.1"/>
    <property type="molecule type" value="Genomic_DNA"/>
</dbReference>
<keyword evidence="2" id="KW-1185">Reference proteome</keyword>
<name>A0AAD9N6D9_9ANNE</name>